<evidence type="ECO:0000313" key="2">
    <source>
        <dbReference type="Proteomes" id="UP000504631"/>
    </source>
</evidence>
<protein>
    <submittedName>
        <fullName evidence="3">Uncharacterized protein LOC117234931 isoform X1</fullName>
    </submittedName>
</protein>
<evidence type="ECO:0000313" key="3">
    <source>
        <dbReference type="RefSeq" id="XP_033352409.1"/>
    </source>
</evidence>
<dbReference type="Proteomes" id="UP000504631">
    <property type="component" value="Unplaced"/>
</dbReference>
<dbReference type="RefSeq" id="XP_033352409.1">
    <property type="nucleotide sequence ID" value="XM_033496518.1"/>
</dbReference>
<keyword evidence="2" id="KW-1185">Reference proteome</keyword>
<feature type="chain" id="PRO_5026944658" evidence="1">
    <location>
        <begin position="18"/>
        <end position="242"/>
    </location>
</feature>
<accession>A0A6J3KKN2</accession>
<feature type="signal peptide" evidence="1">
    <location>
        <begin position="1"/>
        <end position="17"/>
    </location>
</feature>
<keyword evidence="1" id="KW-0732">Signal</keyword>
<proteinExistence type="predicted"/>
<sequence>MWLMFAIVSLLIRAILASSEIDDIVLPDIMDLENESNDILTDNYTDRPGNDIWKVWKKTSFDPWSGKRAKEYSRSKVDSQGKRTKLTHDWYDRDTPTNEFSNVKRITESVEWTPFNSWGGKRAEKLNNRDSVLALTRDPHNLHLMAKDKLIAGRKLGDEKLSIETKNWLSSMCNTCAKKHCCSEIEKKTKQNEQYEKPRAWGPWHGKRSLKTYTFRFGNEYFTVPADSIKDERNFSPFRKHN</sequence>
<dbReference type="KEGG" id="bvk:117234931"/>
<organism evidence="2 3">
    <name type="scientific">Bombus vosnesenskii</name>
    <dbReference type="NCBI Taxonomy" id="207650"/>
    <lineage>
        <taxon>Eukaryota</taxon>
        <taxon>Metazoa</taxon>
        <taxon>Ecdysozoa</taxon>
        <taxon>Arthropoda</taxon>
        <taxon>Hexapoda</taxon>
        <taxon>Insecta</taxon>
        <taxon>Pterygota</taxon>
        <taxon>Neoptera</taxon>
        <taxon>Endopterygota</taxon>
        <taxon>Hymenoptera</taxon>
        <taxon>Apocrita</taxon>
        <taxon>Aculeata</taxon>
        <taxon>Apoidea</taxon>
        <taxon>Anthophila</taxon>
        <taxon>Apidae</taxon>
        <taxon>Bombus</taxon>
        <taxon>Pyrobombus</taxon>
    </lineage>
</organism>
<reference evidence="3" key="1">
    <citation type="submission" date="2025-08" db="UniProtKB">
        <authorList>
            <consortium name="RefSeq"/>
        </authorList>
    </citation>
    <scope>IDENTIFICATION</scope>
    <source>
        <tissue evidence="3">Muscle</tissue>
    </source>
</reference>
<evidence type="ECO:0000256" key="1">
    <source>
        <dbReference type="SAM" id="SignalP"/>
    </source>
</evidence>
<dbReference type="AlphaFoldDB" id="A0A6J3KKN2"/>
<gene>
    <name evidence="3" type="primary">LOC117234931</name>
</gene>
<dbReference type="GeneID" id="117234931"/>
<name>A0A6J3KKN2_9HYME</name>